<evidence type="ECO:0000313" key="2">
    <source>
        <dbReference type="EMBL" id="EFX76048.1"/>
    </source>
</evidence>
<dbReference type="HOGENOM" id="CLU_2040427_0_0_1"/>
<dbReference type="InterPro" id="IPR035979">
    <property type="entry name" value="RBD_domain_sf"/>
</dbReference>
<dbReference type="GO" id="GO:0003676">
    <property type="term" value="F:nucleic acid binding"/>
    <property type="evidence" value="ECO:0007669"/>
    <property type="project" value="InterPro"/>
</dbReference>
<accession>E9GWW0</accession>
<reference evidence="2 3" key="1">
    <citation type="journal article" date="2011" name="Science">
        <title>The ecoresponsive genome of Daphnia pulex.</title>
        <authorList>
            <person name="Colbourne J.K."/>
            <person name="Pfrender M.E."/>
            <person name="Gilbert D."/>
            <person name="Thomas W.K."/>
            <person name="Tucker A."/>
            <person name="Oakley T.H."/>
            <person name="Tokishita S."/>
            <person name="Aerts A."/>
            <person name="Arnold G.J."/>
            <person name="Basu M.K."/>
            <person name="Bauer D.J."/>
            <person name="Caceres C.E."/>
            <person name="Carmel L."/>
            <person name="Casola C."/>
            <person name="Choi J.H."/>
            <person name="Detter J.C."/>
            <person name="Dong Q."/>
            <person name="Dusheyko S."/>
            <person name="Eads B.D."/>
            <person name="Frohlich T."/>
            <person name="Geiler-Samerotte K.A."/>
            <person name="Gerlach D."/>
            <person name="Hatcher P."/>
            <person name="Jogdeo S."/>
            <person name="Krijgsveld J."/>
            <person name="Kriventseva E.V."/>
            <person name="Kultz D."/>
            <person name="Laforsch C."/>
            <person name="Lindquist E."/>
            <person name="Lopez J."/>
            <person name="Manak J.R."/>
            <person name="Muller J."/>
            <person name="Pangilinan J."/>
            <person name="Patwardhan R.P."/>
            <person name="Pitluck S."/>
            <person name="Pritham E.J."/>
            <person name="Rechtsteiner A."/>
            <person name="Rho M."/>
            <person name="Rogozin I.B."/>
            <person name="Sakarya O."/>
            <person name="Salamov A."/>
            <person name="Schaack S."/>
            <person name="Shapiro H."/>
            <person name="Shiga Y."/>
            <person name="Skalitzky C."/>
            <person name="Smith Z."/>
            <person name="Souvorov A."/>
            <person name="Sung W."/>
            <person name="Tang Z."/>
            <person name="Tsuchiya D."/>
            <person name="Tu H."/>
            <person name="Vos H."/>
            <person name="Wang M."/>
            <person name="Wolf Y.I."/>
            <person name="Yamagata H."/>
            <person name="Yamada T."/>
            <person name="Ye Y."/>
            <person name="Shaw J.R."/>
            <person name="Andrews J."/>
            <person name="Crease T.J."/>
            <person name="Tang H."/>
            <person name="Lucas S.M."/>
            <person name="Robertson H.M."/>
            <person name="Bork P."/>
            <person name="Koonin E.V."/>
            <person name="Zdobnov E.M."/>
            <person name="Grigoriev I.V."/>
            <person name="Lynch M."/>
            <person name="Boore J.L."/>
        </authorList>
    </citation>
    <scope>NUCLEOTIDE SEQUENCE [LARGE SCALE GENOMIC DNA]</scope>
</reference>
<feature type="compositionally biased region" description="Basic and acidic residues" evidence="1">
    <location>
        <begin position="34"/>
        <end position="45"/>
    </location>
</feature>
<sequence>MSFPTPAIVKIYPSNTIYTVSSETAHHILSGEPVKNDEPEKRENPCGDPSSGRPPNRRNKCDILFCNIPKNVCKDDPMELFKTCRAILAIQLNLHLGYGLIQFLKSEALATTVRSQPNVAK</sequence>
<protein>
    <recommendedName>
        <fullName evidence="4">RRM domain-containing protein</fullName>
    </recommendedName>
</protein>
<dbReference type="EMBL" id="GL732571">
    <property type="protein sequence ID" value="EFX76048.1"/>
    <property type="molecule type" value="Genomic_DNA"/>
</dbReference>
<dbReference type="SUPFAM" id="SSF54928">
    <property type="entry name" value="RNA-binding domain, RBD"/>
    <property type="match status" value="1"/>
</dbReference>
<organism evidence="2 3">
    <name type="scientific">Daphnia pulex</name>
    <name type="common">Water flea</name>
    <dbReference type="NCBI Taxonomy" id="6669"/>
    <lineage>
        <taxon>Eukaryota</taxon>
        <taxon>Metazoa</taxon>
        <taxon>Ecdysozoa</taxon>
        <taxon>Arthropoda</taxon>
        <taxon>Crustacea</taxon>
        <taxon>Branchiopoda</taxon>
        <taxon>Diplostraca</taxon>
        <taxon>Cladocera</taxon>
        <taxon>Anomopoda</taxon>
        <taxon>Daphniidae</taxon>
        <taxon>Daphnia</taxon>
    </lineage>
</organism>
<feature type="region of interest" description="Disordered" evidence="1">
    <location>
        <begin position="28"/>
        <end position="58"/>
    </location>
</feature>
<keyword evidence="3" id="KW-1185">Reference proteome</keyword>
<dbReference type="Proteomes" id="UP000000305">
    <property type="component" value="Unassembled WGS sequence"/>
</dbReference>
<gene>
    <name evidence="2" type="ORF">DAPPUDRAFT_107361</name>
</gene>
<dbReference type="AlphaFoldDB" id="E9GWW0"/>
<evidence type="ECO:0000256" key="1">
    <source>
        <dbReference type="SAM" id="MobiDB-lite"/>
    </source>
</evidence>
<dbReference type="KEGG" id="dpx:DAPPUDRAFT_107361"/>
<evidence type="ECO:0000313" key="3">
    <source>
        <dbReference type="Proteomes" id="UP000000305"/>
    </source>
</evidence>
<evidence type="ECO:0008006" key="4">
    <source>
        <dbReference type="Google" id="ProtNLM"/>
    </source>
</evidence>
<proteinExistence type="predicted"/>
<dbReference type="InParanoid" id="E9GWW0"/>
<name>E9GWW0_DAPPU</name>